<dbReference type="PANTHER" id="PTHR33175">
    <property type="entry name" value="DNA-BINDING PROTEIN HU"/>
    <property type="match status" value="1"/>
</dbReference>
<comment type="similarity">
    <text evidence="3">Belongs to the bacterial histone-like protein family.</text>
</comment>
<dbReference type="InterPro" id="IPR000119">
    <property type="entry name" value="Hist_DNA-bd"/>
</dbReference>
<dbReference type="PROSITE" id="PS00045">
    <property type="entry name" value="HISTONE_LIKE"/>
    <property type="match status" value="1"/>
</dbReference>
<dbReference type="Gene3D" id="4.10.520.10">
    <property type="entry name" value="IHF-like DNA-binding proteins"/>
    <property type="match status" value="1"/>
</dbReference>
<dbReference type="InterPro" id="IPR020816">
    <property type="entry name" value="Histone-like_DNA-bd_CS"/>
</dbReference>
<dbReference type="PANTHER" id="PTHR33175:SF3">
    <property type="entry name" value="DNA-BINDING PROTEIN HU-BETA"/>
    <property type="match status" value="1"/>
</dbReference>
<dbReference type="STRING" id="1802593.A2172_03635"/>
<dbReference type="Proteomes" id="UP000176631">
    <property type="component" value="Unassembled WGS sequence"/>
</dbReference>
<evidence type="ECO:0000313" key="4">
    <source>
        <dbReference type="EMBL" id="OGY22998.1"/>
    </source>
</evidence>
<dbReference type="SUPFAM" id="SSF47729">
    <property type="entry name" value="IHF-like DNA-binding proteins"/>
    <property type="match status" value="1"/>
</dbReference>
<dbReference type="Pfam" id="PF00216">
    <property type="entry name" value="Bac_DNA_binding"/>
    <property type="match status" value="1"/>
</dbReference>
<keyword evidence="2 4" id="KW-0238">DNA-binding</keyword>
<protein>
    <submittedName>
        <fullName evidence="4">DNA-binding protein</fullName>
    </submittedName>
</protein>
<dbReference type="PRINTS" id="PR01727">
    <property type="entry name" value="DNABINDINGHU"/>
</dbReference>
<proteinExistence type="inferred from homology"/>
<evidence type="ECO:0000256" key="2">
    <source>
        <dbReference type="ARBA" id="ARBA00023125"/>
    </source>
</evidence>
<organism evidence="4 5">
    <name type="scientific">Candidatus Woykebacteria bacterium RBG_13_40_15</name>
    <dbReference type="NCBI Taxonomy" id="1802593"/>
    <lineage>
        <taxon>Bacteria</taxon>
        <taxon>Candidatus Woykeibacteriota</taxon>
    </lineage>
</organism>
<dbReference type="GO" id="GO:0005829">
    <property type="term" value="C:cytosol"/>
    <property type="evidence" value="ECO:0007669"/>
    <property type="project" value="TreeGrafter"/>
</dbReference>
<accession>A0A1G1W5R2</accession>
<gene>
    <name evidence="4" type="ORF">A2172_03635</name>
</gene>
<sequence length="91" mass="9805">MLKADVVETVAKEAHLTKKAAREAVDSTLENIIGALRKGEKVVLSGFGTFVIRGRKARAGRNPKTGQTIQLPSMNTIGFIASKGIKKTVRK</sequence>
<name>A0A1G1W5R2_9BACT</name>
<evidence type="ECO:0000256" key="1">
    <source>
        <dbReference type="ARBA" id="ARBA00023067"/>
    </source>
</evidence>
<dbReference type="CDD" id="cd13831">
    <property type="entry name" value="HU"/>
    <property type="match status" value="1"/>
</dbReference>
<dbReference type="GO" id="GO:0030261">
    <property type="term" value="P:chromosome condensation"/>
    <property type="evidence" value="ECO:0007669"/>
    <property type="project" value="UniProtKB-KW"/>
</dbReference>
<evidence type="ECO:0000256" key="3">
    <source>
        <dbReference type="RuleBase" id="RU003939"/>
    </source>
</evidence>
<dbReference type="GO" id="GO:0030527">
    <property type="term" value="F:structural constituent of chromatin"/>
    <property type="evidence" value="ECO:0007669"/>
    <property type="project" value="InterPro"/>
</dbReference>
<dbReference type="EMBL" id="MHCP01000030">
    <property type="protein sequence ID" value="OGY22998.1"/>
    <property type="molecule type" value="Genomic_DNA"/>
</dbReference>
<dbReference type="SMART" id="SM00411">
    <property type="entry name" value="BHL"/>
    <property type="match status" value="1"/>
</dbReference>
<dbReference type="InterPro" id="IPR010992">
    <property type="entry name" value="IHF-like_DNA-bd_dom_sf"/>
</dbReference>
<reference evidence="4 5" key="1">
    <citation type="journal article" date="2016" name="Nat. Commun.">
        <title>Thousands of microbial genomes shed light on interconnected biogeochemical processes in an aquifer system.</title>
        <authorList>
            <person name="Anantharaman K."/>
            <person name="Brown C.T."/>
            <person name="Hug L.A."/>
            <person name="Sharon I."/>
            <person name="Castelle C.J."/>
            <person name="Probst A.J."/>
            <person name="Thomas B.C."/>
            <person name="Singh A."/>
            <person name="Wilkins M.J."/>
            <person name="Karaoz U."/>
            <person name="Brodie E.L."/>
            <person name="Williams K.H."/>
            <person name="Hubbard S.S."/>
            <person name="Banfield J.F."/>
        </authorList>
    </citation>
    <scope>NUCLEOTIDE SEQUENCE [LARGE SCALE GENOMIC DNA]</scope>
</reference>
<comment type="caution">
    <text evidence="4">The sequence shown here is derived from an EMBL/GenBank/DDBJ whole genome shotgun (WGS) entry which is preliminary data.</text>
</comment>
<keyword evidence="1" id="KW-0226">DNA condensation</keyword>
<evidence type="ECO:0000313" key="5">
    <source>
        <dbReference type="Proteomes" id="UP000176631"/>
    </source>
</evidence>
<dbReference type="GO" id="GO:0003677">
    <property type="term" value="F:DNA binding"/>
    <property type="evidence" value="ECO:0007669"/>
    <property type="project" value="UniProtKB-KW"/>
</dbReference>
<dbReference type="AlphaFoldDB" id="A0A1G1W5R2"/>